<dbReference type="SUPFAM" id="SSF56112">
    <property type="entry name" value="Protein kinase-like (PK-like)"/>
    <property type="match status" value="1"/>
</dbReference>
<dbReference type="OrthoDB" id="5592585at2759"/>
<evidence type="ECO:0000313" key="3">
    <source>
        <dbReference type="Proteomes" id="UP000076532"/>
    </source>
</evidence>
<evidence type="ECO:0000259" key="1">
    <source>
        <dbReference type="Pfam" id="PF17667"/>
    </source>
</evidence>
<sequence>MSTPQSDTISGSQMYAVRDLDLIARRVQLARETNRRFVGPMPWKDFLDKFLPESESLDGPANSQISSAVDFSSFHGAKTEEQRCKMFASSLFLDTIRSKVPLLNFMNSNNHEEPGINLKPDICVYPHDLVIPDNEPTDFSEMEFWMEFKHDPNQDAFPRPDDKEPADKGLENRIQMPDYATASMGLQGREGAVFTERIDYTQDAVPIMEFFHRYSTATSKQRGFDPTVSKPSGDELKAAESGFKEHDPDCTRFLKVDTPGRTTTTISGDGSTHGSTHVEIGLAGKCIIPVSATTRSPFGRATRSSVAFNLETKMMVYYKDNWRPDFEDRKITPEGEIYQCLRDNNVNRIVPFERGGNVWDNVTRSREFSKGWALSCPESRIYRYLNYRITLGVVGHDEAFTKAGVLRTDISPGNILIARKEDGTFEGLLIDWDLCSLVQESADGPRHSARTGTWQFISCDLLKDPNPTHTIMDDRESALHLLTWLVLRHVKHNLSPEKTTSLLAAFDEVAWDYEGVATGGYQKRSHLVAGCQVPSELSFEHEDVCHLKGLINNLATIFAVRYQQAPSDKHSATLEKFQEMLKDDPAALKLFKASHVSHIYDTNMALLKKLGWLVNTLRDHITSHKWPEADGALPFRASTLPVSTKLPKRPGATR</sequence>
<dbReference type="InterPro" id="IPR011009">
    <property type="entry name" value="Kinase-like_dom_sf"/>
</dbReference>
<dbReference type="AlphaFoldDB" id="A0A166Q0C9"/>
<name>A0A166Q0C9_9AGAM</name>
<dbReference type="InterPro" id="IPR040976">
    <property type="entry name" value="Pkinase_fungal"/>
</dbReference>
<evidence type="ECO:0000313" key="2">
    <source>
        <dbReference type="EMBL" id="KZP26631.1"/>
    </source>
</evidence>
<dbReference type="EMBL" id="KV417513">
    <property type="protein sequence ID" value="KZP26631.1"/>
    <property type="molecule type" value="Genomic_DNA"/>
</dbReference>
<organism evidence="2 3">
    <name type="scientific">Athelia psychrophila</name>
    <dbReference type="NCBI Taxonomy" id="1759441"/>
    <lineage>
        <taxon>Eukaryota</taxon>
        <taxon>Fungi</taxon>
        <taxon>Dikarya</taxon>
        <taxon>Basidiomycota</taxon>
        <taxon>Agaricomycotina</taxon>
        <taxon>Agaricomycetes</taxon>
        <taxon>Agaricomycetidae</taxon>
        <taxon>Atheliales</taxon>
        <taxon>Atheliaceae</taxon>
        <taxon>Athelia</taxon>
    </lineage>
</organism>
<protein>
    <recommendedName>
        <fullName evidence="1">Fungal-type protein kinase domain-containing protein</fullName>
    </recommendedName>
</protein>
<proteinExistence type="predicted"/>
<dbReference type="PANTHER" id="PTHR38248">
    <property type="entry name" value="FUNK1 6"/>
    <property type="match status" value="1"/>
</dbReference>
<feature type="domain" description="Fungal-type protein kinase" evidence="1">
    <location>
        <begin position="393"/>
        <end position="486"/>
    </location>
</feature>
<dbReference type="Pfam" id="PF17667">
    <property type="entry name" value="Pkinase_fungal"/>
    <property type="match status" value="1"/>
</dbReference>
<reference evidence="2 3" key="1">
    <citation type="journal article" date="2016" name="Mol. Biol. Evol.">
        <title>Comparative Genomics of Early-Diverging Mushroom-Forming Fungi Provides Insights into the Origins of Lignocellulose Decay Capabilities.</title>
        <authorList>
            <person name="Nagy L.G."/>
            <person name="Riley R."/>
            <person name="Tritt A."/>
            <person name="Adam C."/>
            <person name="Daum C."/>
            <person name="Floudas D."/>
            <person name="Sun H."/>
            <person name="Yadav J.S."/>
            <person name="Pangilinan J."/>
            <person name="Larsson K.H."/>
            <person name="Matsuura K."/>
            <person name="Barry K."/>
            <person name="Labutti K."/>
            <person name="Kuo R."/>
            <person name="Ohm R.A."/>
            <person name="Bhattacharya S.S."/>
            <person name="Shirouzu T."/>
            <person name="Yoshinaga Y."/>
            <person name="Martin F.M."/>
            <person name="Grigoriev I.V."/>
            <person name="Hibbett D.S."/>
        </authorList>
    </citation>
    <scope>NUCLEOTIDE SEQUENCE [LARGE SCALE GENOMIC DNA]</scope>
    <source>
        <strain evidence="2 3">CBS 109695</strain>
    </source>
</reference>
<accession>A0A166Q0C9</accession>
<dbReference type="Proteomes" id="UP000076532">
    <property type="component" value="Unassembled WGS sequence"/>
</dbReference>
<keyword evidence="3" id="KW-1185">Reference proteome</keyword>
<gene>
    <name evidence="2" type="ORF">FIBSPDRAFT_1040664</name>
</gene>
<dbReference type="PANTHER" id="PTHR38248:SF2">
    <property type="entry name" value="FUNK1 11"/>
    <property type="match status" value="1"/>
</dbReference>